<evidence type="ECO:0000313" key="1">
    <source>
        <dbReference type="EMBL" id="GGB56518.1"/>
    </source>
</evidence>
<gene>
    <name evidence="1" type="ORF">GCM10011503_01060</name>
</gene>
<organism evidence="1 2">
    <name type="scientific">Henriciella pelagia</name>
    <dbReference type="NCBI Taxonomy" id="1977912"/>
    <lineage>
        <taxon>Bacteria</taxon>
        <taxon>Pseudomonadati</taxon>
        <taxon>Pseudomonadota</taxon>
        <taxon>Alphaproteobacteria</taxon>
        <taxon>Hyphomonadales</taxon>
        <taxon>Hyphomonadaceae</taxon>
        <taxon>Henriciella</taxon>
    </lineage>
</organism>
<accession>A0ABQ1J1F7</accession>
<protein>
    <submittedName>
        <fullName evidence="1">Uncharacterized protein</fullName>
    </submittedName>
</protein>
<sequence length="248" mass="27271">MTYRKTLAASLFSIAGSGLLPQTHAGEGSLPILERMPEALELAFAKSAAPPHIREGVSVWLLDPAQGYYLAEQGSNGVECLVSRTAYERADFRDDIYVPLCYDAAGSATYLKVLRDVADLRISGMGPDELRAEIDSRYDDGTYSPPDKAGLSYMVAPIMRTWTLPDMNVHARPMPHLMYYAPYVSDVDIAASMSGDIRYPFIFKEGHAAQSYMIHVASPDQQEDILDENSALLASLCAYRDVLCSEAD</sequence>
<keyword evidence="2" id="KW-1185">Reference proteome</keyword>
<comment type="caution">
    <text evidence="1">The sequence shown here is derived from an EMBL/GenBank/DDBJ whole genome shotgun (WGS) entry which is preliminary data.</text>
</comment>
<dbReference type="Proteomes" id="UP000628854">
    <property type="component" value="Unassembled WGS sequence"/>
</dbReference>
<dbReference type="EMBL" id="BMKF01000001">
    <property type="protein sequence ID" value="GGB56518.1"/>
    <property type="molecule type" value="Genomic_DNA"/>
</dbReference>
<reference evidence="2" key="1">
    <citation type="journal article" date="2019" name="Int. J. Syst. Evol. Microbiol.">
        <title>The Global Catalogue of Microorganisms (GCM) 10K type strain sequencing project: providing services to taxonomists for standard genome sequencing and annotation.</title>
        <authorList>
            <consortium name="The Broad Institute Genomics Platform"/>
            <consortium name="The Broad Institute Genome Sequencing Center for Infectious Disease"/>
            <person name="Wu L."/>
            <person name="Ma J."/>
        </authorList>
    </citation>
    <scope>NUCLEOTIDE SEQUENCE [LARGE SCALE GENOMIC DNA]</scope>
    <source>
        <strain evidence="2">CGMCC 1.15928</strain>
    </source>
</reference>
<dbReference type="RefSeq" id="WP_084394096.1">
    <property type="nucleotide sequence ID" value="NZ_BMKF01000001.1"/>
</dbReference>
<name>A0ABQ1J1F7_9PROT</name>
<evidence type="ECO:0000313" key="2">
    <source>
        <dbReference type="Proteomes" id="UP000628854"/>
    </source>
</evidence>
<proteinExistence type="predicted"/>